<dbReference type="InterPro" id="IPR022127">
    <property type="entry name" value="STIMATE/YPL162C"/>
</dbReference>
<feature type="compositionally biased region" description="Basic and acidic residues" evidence="1">
    <location>
        <begin position="267"/>
        <end position="301"/>
    </location>
</feature>
<dbReference type="AlphaFoldDB" id="A0A976MEJ9"/>
<evidence type="ECO:0000313" key="4">
    <source>
        <dbReference type="Proteomes" id="UP000244811"/>
    </source>
</evidence>
<reference evidence="3" key="1">
    <citation type="submission" date="2022-07" db="EMBL/GenBank/DDBJ databases">
        <title>Evaluation of T. orientalis genome assembly methods using nanopore sequencing and analysis of variation between genomes.</title>
        <authorList>
            <person name="Yam J."/>
            <person name="Micallef M.L."/>
            <person name="Liu M."/>
            <person name="Djordjevic S.P."/>
            <person name="Bogema D.R."/>
            <person name="Jenkins C."/>
        </authorList>
    </citation>
    <scope>NUCLEOTIDE SEQUENCE</scope>
    <source>
        <strain evidence="3">Goon Nure</strain>
    </source>
</reference>
<evidence type="ECO:0000256" key="1">
    <source>
        <dbReference type="SAM" id="MobiDB-lite"/>
    </source>
</evidence>
<protein>
    <submittedName>
        <fullName evidence="3">Uncharacterized protein</fullName>
    </submittedName>
</protein>
<dbReference type="Pfam" id="PF12400">
    <property type="entry name" value="STIMATE"/>
    <property type="match status" value="1"/>
</dbReference>
<accession>A0A976MEJ9</accession>
<organism evidence="3 4">
    <name type="scientific">Theileria orientalis</name>
    <dbReference type="NCBI Taxonomy" id="68886"/>
    <lineage>
        <taxon>Eukaryota</taxon>
        <taxon>Sar</taxon>
        <taxon>Alveolata</taxon>
        <taxon>Apicomplexa</taxon>
        <taxon>Aconoidasida</taxon>
        <taxon>Piroplasmida</taxon>
        <taxon>Theileriidae</taxon>
        <taxon>Theileria</taxon>
    </lineage>
</organism>
<dbReference type="GO" id="GO:0016020">
    <property type="term" value="C:membrane"/>
    <property type="evidence" value="ECO:0007669"/>
    <property type="project" value="TreeGrafter"/>
</dbReference>
<evidence type="ECO:0000313" key="3">
    <source>
        <dbReference type="EMBL" id="UKK01876.2"/>
    </source>
</evidence>
<feature type="transmembrane region" description="Helical" evidence="2">
    <location>
        <begin position="360"/>
        <end position="386"/>
    </location>
</feature>
<gene>
    <name evidence="3" type="ORF">MACK_001229</name>
</gene>
<evidence type="ECO:0000256" key="2">
    <source>
        <dbReference type="SAM" id="Phobius"/>
    </source>
</evidence>
<dbReference type="EMBL" id="CP056071">
    <property type="protein sequence ID" value="UKK01876.2"/>
    <property type="molecule type" value="Genomic_DNA"/>
</dbReference>
<sequence length="438" mass="49812">MGIVDTFGPSFIEGSHHTSHVGNTLSAMAKEMPKPPPEVCTLIPGMFGVGIQFALCAISVMMLLVKYYFESPKRTKKVFLMDFVQLMCGSSTVHLLNIISSILINKIKVNSNDSFVQDECNMYFMTTVFDATIGVYIEYKIVKYLAIKKAAHNYLQKNRKSMFTPTVQELADAKLFATKSINSMNYNLLGPTSSISTTASLHNTNYVSAEEKAVSKPGFLGYFSFFKPKLSEAVENAMMDNEFKTLRSTSFVEVVDLEALHSHRLNSDRRDPLSEKRDGRPFESELHHDQLRADPESKSGVRDQFTNELDDTTTVDEEDELLTDDDLPNPSYYSNSFLYNVNSLYAKFNKWSKKRANKEFLLNLYTWLLIVSGLKCVSIILFTIFSYQINLVTSYILYPFSGSHKIKLIIVMIVFPLFLNVFQYYVTDSIIKIKIPLN</sequence>
<keyword evidence="2" id="KW-0472">Membrane</keyword>
<feature type="transmembrane region" description="Helical" evidence="2">
    <location>
        <begin position="42"/>
        <end position="67"/>
    </location>
</feature>
<feature type="transmembrane region" description="Helical" evidence="2">
    <location>
        <begin position="79"/>
        <end position="102"/>
    </location>
</feature>
<dbReference type="Proteomes" id="UP000244811">
    <property type="component" value="Chromosome 2"/>
</dbReference>
<feature type="transmembrane region" description="Helical" evidence="2">
    <location>
        <begin position="406"/>
        <end position="426"/>
    </location>
</feature>
<name>A0A976MEJ9_THEOR</name>
<dbReference type="PANTHER" id="PTHR31735:SF1">
    <property type="entry name" value="VACUOLAR MEMBRANE PROTEIN YPL162C"/>
    <property type="match status" value="1"/>
</dbReference>
<feature type="region of interest" description="Disordered" evidence="1">
    <location>
        <begin position="267"/>
        <end position="309"/>
    </location>
</feature>
<feature type="transmembrane region" description="Helical" evidence="2">
    <location>
        <begin position="122"/>
        <end position="139"/>
    </location>
</feature>
<keyword evidence="2" id="KW-1133">Transmembrane helix</keyword>
<proteinExistence type="predicted"/>
<keyword evidence="2" id="KW-0812">Transmembrane</keyword>
<dbReference type="PANTHER" id="PTHR31735">
    <property type="entry name" value="VACUOLAR MEMBRANE PROTEIN YPL162C"/>
    <property type="match status" value="1"/>
</dbReference>